<dbReference type="PANTHER" id="PTHR37534:SF11">
    <property type="entry name" value="ZN(II)2CYS6 TRANSCRIPTION FACTOR (EUROFUNG)"/>
    <property type="match status" value="1"/>
</dbReference>
<dbReference type="EMBL" id="MU004196">
    <property type="protein sequence ID" value="KAF2490803.1"/>
    <property type="molecule type" value="Genomic_DNA"/>
</dbReference>
<gene>
    <name evidence="5" type="ORF">BU16DRAFT_585173</name>
</gene>
<organism evidence="5 6">
    <name type="scientific">Lophium mytilinum</name>
    <dbReference type="NCBI Taxonomy" id="390894"/>
    <lineage>
        <taxon>Eukaryota</taxon>
        <taxon>Fungi</taxon>
        <taxon>Dikarya</taxon>
        <taxon>Ascomycota</taxon>
        <taxon>Pezizomycotina</taxon>
        <taxon>Dothideomycetes</taxon>
        <taxon>Pleosporomycetidae</taxon>
        <taxon>Mytilinidiales</taxon>
        <taxon>Mytilinidiaceae</taxon>
        <taxon>Lophium</taxon>
    </lineage>
</organism>
<dbReference type="CDD" id="cd00067">
    <property type="entry name" value="GAL4"/>
    <property type="match status" value="1"/>
</dbReference>
<evidence type="ECO:0000256" key="2">
    <source>
        <dbReference type="ARBA" id="ARBA00023242"/>
    </source>
</evidence>
<dbReference type="SUPFAM" id="SSF57701">
    <property type="entry name" value="Zn2/Cys6 DNA-binding domain"/>
    <property type="match status" value="1"/>
</dbReference>
<accession>A0A6A6QGN4</accession>
<name>A0A6A6QGN4_9PEZI</name>
<dbReference type="GO" id="GO:0045944">
    <property type="term" value="P:positive regulation of transcription by RNA polymerase II"/>
    <property type="evidence" value="ECO:0007669"/>
    <property type="project" value="TreeGrafter"/>
</dbReference>
<reference evidence="5" key="1">
    <citation type="journal article" date="2020" name="Stud. Mycol.">
        <title>101 Dothideomycetes genomes: a test case for predicting lifestyles and emergence of pathogens.</title>
        <authorList>
            <person name="Haridas S."/>
            <person name="Albert R."/>
            <person name="Binder M."/>
            <person name="Bloem J."/>
            <person name="Labutti K."/>
            <person name="Salamov A."/>
            <person name="Andreopoulos B."/>
            <person name="Baker S."/>
            <person name="Barry K."/>
            <person name="Bills G."/>
            <person name="Bluhm B."/>
            <person name="Cannon C."/>
            <person name="Castanera R."/>
            <person name="Culley D."/>
            <person name="Daum C."/>
            <person name="Ezra D."/>
            <person name="Gonzalez J."/>
            <person name="Henrissat B."/>
            <person name="Kuo A."/>
            <person name="Liang C."/>
            <person name="Lipzen A."/>
            <person name="Lutzoni F."/>
            <person name="Magnuson J."/>
            <person name="Mondo S."/>
            <person name="Nolan M."/>
            <person name="Ohm R."/>
            <person name="Pangilinan J."/>
            <person name="Park H.-J."/>
            <person name="Ramirez L."/>
            <person name="Alfaro M."/>
            <person name="Sun H."/>
            <person name="Tritt A."/>
            <person name="Yoshinaga Y."/>
            <person name="Zwiers L.-H."/>
            <person name="Turgeon B."/>
            <person name="Goodwin S."/>
            <person name="Spatafora J."/>
            <person name="Crous P."/>
            <person name="Grigoriev I."/>
        </authorList>
    </citation>
    <scope>NUCLEOTIDE SEQUENCE</scope>
    <source>
        <strain evidence="5">CBS 269.34</strain>
    </source>
</reference>
<dbReference type="PROSITE" id="PS50048">
    <property type="entry name" value="ZN2_CY6_FUNGAL_2"/>
    <property type="match status" value="1"/>
</dbReference>
<evidence type="ECO:0000256" key="1">
    <source>
        <dbReference type="ARBA" id="ARBA00004123"/>
    </source>
</evidence>
<dbReference type="GO" id="GO:0005634">
    <property type="term" value="C:nucleus"/>
    <property type="evidence" value="ECO:0007669"/>
    <property type="project" value="UniProtKB-SubCell"/>
</dbReference>
<dbReference type="InterPro" id="IPR036864">
    <property type="entry name" value="Zn2-C6_fun-type_DNA-bd_sf"/>
</dbReference>
<dbReference type="Gene3D" id="4.10.240.10">
    <property type="entry name" value="Zn(2)-C6 fungal-type DNA-binding domain"/>
    <property type="match status" value="1"/>
</dbReference>
<feature type="region of interest" description="Disordered" evidence="3">
    <location>
        <begin position="67"/>
        <end position="89"/>
    </location>
</feature>
<feature type="compositionally biased region" description="Polar residues" evidence="3">
    <location>
        <begin position="178"/>
        <end position="196"/>
    </location>
</feature>
<dbReference type="Pfam" id="PF00172">
    <property type="entry name" value="Zn_clus"/>
    <property type="match status" value="1"/>
</dbReference>
<evidence type="ECO:0000313" key="6">
    <source>
        <dbReference type="Proteomes" id="UP000799750"/>
    </source>
</evidence>
<evidence type="ECO:0000259" key="4">
    <source>
        <dbReference type="PROSITE" id="PS50048"/>
    </source>
</evidence>
<dbReference type="Proteomes" id="UP000799750">
    <property type="component" value="Unassembled WGS sequence"/>
</dbReference>
<dbReference type="PROSITE" id="PS00463">
    <property type="entry name" value="ZN2_CY6_FUNGAL_1"/>
    <property type="match status" value="1"/>
</dbReference>
<dbReference type="SMART" id="SM00066">
    <property type="entry name" value="GAL4"/>
    <property type="match status" value="1"/>
</dbReference>
<dbReference type="PANTHER" id="PTHR37534">
    <property type="entry name" value="TRANSCRIPTIONAL ACTIVATOR PROTEIN UGA3"/>
    <property type="match status" value="1"/>
</dbReference>
<proteinExistence type="predicted"/>
<dbReference type="Pfam" id="PF11951">
    <property type="entry name" value="Fungal_trans_2"/>
    <property type="match status" value="1"/>
</dbReference>
<dbReference type="GO" id="GO:0000981">
    <property type="term" value="F:DNA-binding transcription factor activity, RNA polymerase II-specific"/>
    <property type="evidence" value="ECO:0007669"/>
    <property type="project" value="InterPro"/>
</dbReference>
<feature type="domain" description="Zn(2)-C6 fungal-type" evidence="4">
    <location>
        <begin position="18"/>
        <end position="46"/>
    </location>
</feature>
<comment type="subcellular location">
    <subcellularLocation>
        <location evidence="1">Nucleus</location>
    </subcellularLocation>
</comment>
<evidence type="ECO:0000256" key="3">
    <source>
        <dbReference type="SAM" id="MobiDB-lite"/>
    </source>
</evidence>
<dbReference type="GO" id="GO:0000976">
    <property type="term" value="F:transcription cis-regulatory region binding"/>
    <property type="evidence" value="ECO:0007669"/>
    <property type="project" value="TreeGrafter"/>
</dbReference>
<dbReference type="AlphaFoldDB" id="A0A6A6QGN4"/>
<feature type="region of interest" description="Disordered" evidence="3">
    <location>
        <begin position="517"/>
        <end position="538"/>
    </location>
</feature>
<dbReference type="PRINTS" id="PR00755">
    <property type="entry name" value="AFLATOXINBRP"/>
</dbReference>
<feature type="region of interest" description="Disordered" evidence="3">
    <location>
        <begin position="173"/>
        <end position="212"/>
    </location>
</feature>
<dbReference type="GO" id="GO:0008270">
    <property type="term" value="F:zinc ion binding"/>
    <property type="evidence" value="ECO:0007669"/>
    <property type="project" value="InterPro"/>
</dbReference>
<protein>
    <recommendedName>
        <fullName evidence="4">Zn(2)-C6 fungal-type domain-containing protein</fullName>
    </recommendedName>
</protein>
<dbReference type="OrthoDB" id="4835445at2759"/>
<dbReference type="InterPro" id="IPR021858">
    <property type="entry name" value="Fun_TF"/>
</dbReference>
<dbReference type="InterPro" id="IPR001138">
    <property type="entry name" value="Zn2Cys6_DnaBD"/>
</dbReference>
<keyword evidence="6" id="KW-1185">Reference proteome</keyword>
<evidence type="ECO:0000313" key="5">
    <source>
        <dbReference type="EMBL" id="KAF2490803.1"/>
    </source>
</evidence>
<sequence length="719" mass="80197">MQSQERAPMRRAKKSRNGCARCKGQRLKCDEAKPACGRCVRVGVQCPGYVQNLKWSTKYEVFNSTTGDEAVKNGQDGVEGNRPKPRLEELDTPVHDGGLDLESGQTHTFDGASPDDGDIPLEMGLGMGVLDFNFNRIFPEMDDESLGYNGSLNFDFEQSMIASYSAPTLATGARVSPAANTHTKNQTPDSKSTTVTKPQKRPKGPPSPPSIFNLRQSVKIPVGAALNDVSSILTEFYFKETAQVFSCYDSPMNPFRSTVSQLWGNSKVIYCTLQSMAAASLLDNFPHLAPVGRQLRAEAMAELDKTQDQFDHRSLLALLMLGGTSSWHDPNDLGLPFFNLARKRLDSMAASGKMPKDGNNYRFFEEALIYWEMLLSYVADNNSLDPMREPLEPSPFQPSRQVPHPWTGVARDCQYVVQEVGRVIRQQRKLAHSRSFTTEAHILKLQKAMARASELELQLLEFGYPTEHEVVSPEDRETPVWHLLNLAEVYRRTGLVQIYRVFPDLLMRRLPTLSPRDEFDPFSPPSSTDFSEKDQADEDRERRNEWLTVFALETLALLKTIPLESGTRDFQPFLLVASCSELRFEPDPLPSTPIVDPAAAFAAQFSARSSNGRILTPLAAHPNAPSHIGGNGSGASAYNGADVPLSLRAVEVSRARQLIEGRLTSFLHILPPKPMHVCLDIVRATWRRLDETKNLKGSEAVDVYWMDVMIENGWETTMG</sequence>
<keyword evidence="2" id="KW-0539">Nucleus</keyword>
<feature type="compositionally biased region" description="Basic and acidic residues" evidence="3">
    <location>
        <begin position="79"/>
        <end position="89"/>
    </location>
</feature>